<evidence type="ECO:0000259" key="4">
    <source>
        <dbReference type="Pfam" id="PF09118"/>
    </source>
</evidence>
<organism evidence="5 6">
    <name type="scientific">Pseudanabaena catenata USMAC16</name>
    <dbReference type="NCBI Taxonomy" id="1855837"/>
    <lineage>
        <taxon>Bacteria</taxon>
        <taxon>Bacillati</taxon>
        <taxon>Cyanobacteriota</taxon>
        <taxon>Cyanophyceae</taxon>
        <taxon>Pseudanabaenales</taxon>
        <taxon>Pseudanabaenaceae</taxon>
        <taxon>Pseudanabaena</taxon>
    </lineage>
</organism>
<dbReference type="AlphaFoldDB" id="A0A9X4M5G8"/>
<dbReference type="InterPro" id="IPR015202">
    <property type="entry name" value="GO-like_E_set"/>
</dbReference>
<reference evidence="5" key="1">
    <citation type="submission" date="2019-05" db="EMBL/GenBank/DDBJ databases">
        <title>Whole genome sequencing of Pseudanabaena catenata USMAC16.</title>
        <authorList>
            <person name="Khan Z."/>
            <person name="Omar W.M."/>
            <person name="Convey P."/>
            <person name="Merican F."/>
            <person name="Najimudin N."/>
        </authorList>
    </citation>
    <scope>NUCLEOTIDE SEQUENCE</scope>
    <source>
        <strain evidence="5">USMAC16</strain>
    </source>
</reference>
<evidence type="ECO:0000256" key="2">
    <source>
        <dbReference type="SAM" id="Phobius"/>
    </source>
</evidence>
<keyword evidence="2" id="KW-0472">Membrane</keyword>
<keyword evidence="6" id="KW-1185">Reference proteome</keyword>
<dbReference type="RefSeq" id="WP_009626168.1">
    <property type="nucleotide sequence ID" value="NZ_VBTY01000033.1"/>
</dbReference>
<dbReference type="InterPro" id="IPR009880">
    <property type="entry name" value="Glyoxal_oxidase_N"/>
</dbReference>
<proteinExistence type="predicted"/>
<dbReference type="PANTHER" id="PTHR32208">
    <property type="entry name" value="SECRETED PROTEIN-RELATED"/>
    <property type="match status" value="1"/>
</dbReference>
<comment type="caution">
    <text evidence="5">The sequence shown here is derived from an EMBL/GenBank/DDBJ whole genome shotgun (WGS) entry which is preliminary data.</text>
</comment>
<name>A0A9X4M5G8_9CYAN</name>
<dbReference type="Gene3D" id="2.130.10.80">
    <property type="entry name" value="Galactose oxidase/kelch, beta-propeller"/>
    <property type="match status" value="2"/>
</dbReference>
<protein>
    <submittedName>
        <fullName evidence="5">Galactose oxidase early set domain-containing protein</fullName>
    </submittedName>
</protein>
<dbReference type="Proteomes" id="UP001152872">
    <property type="component" value="Unassembled WGS sequence"/>
</dbReference>
<feature type="domain" description="Glyoxal oxidase N-terminal" evidence="3">
    <location>
        <begin position="423"/>
        <end position="518"/>
    </location>
</feature>
<dbReference type="Pfam" id="PF07250">
    <property type="entry name" value="Glyoxal_oxid_N"/>
    <property type="match status" value="1"/>
</dbReference>
<dbReference type="InterPro" id="IPR037293">
    <property type="entry name" value="Gal_Oxidase_central_sf"/>
</dbReference>
<keyword evidence="2" id="KW-0812">Transmembrane</keyword>
<accession>A0A9X4M5G8</accession>
<keyword evidence="1" id="KW-0732">Signal</keyword>
<feature type="transmembrane region" description="Helical" evidence="2">
    <location>
        <begin position="42"/>
        <end position="60"/>
    </location>
</feature>
<dbReference type="SUPFAM" id="SSF81296">
    <property type="entry name" value="E set domains"/>
    <property type="match status" value="1"/>
</dbReference>
<sequence>MLRSELPYAFYLNPTTLIFQQARSLKKDELIMMARIFPIKRIISICLVFLITFYIVLGHSKEAIALTPDSARTVRTSMGKWKVLPMPAISDRTQSVHTTLLPNGKVLVVNGSSFRTELDRENGQYKFVEGIDVSDYAVVNNSGLLDPKTGKFERIPSPPALRFDKTIGKNGANTTNDLFCSGHVQLADGNVLFAGGTNTYYPGGAFTGTKWLNLYDWRSGKWKDLGQMRDGRWYPSLISLADGKVAIFAGLKLEKPNQINTSVEIYDPKTDKLHYFDLTTIKNSPFNTKVGSDDIYDGIDLYPRVFPLKDGRLLITGDEAGIAGVLVPHSSKKSYLMTINDLGNGQLSLSFEVGPDRLETSKAYGTALQIPNSEEVLLLGGLIGSNSISYGREGKIDPNTFPPDVVRVSTSLQHWISPAKSAQKNGKWEIVPDFFKQPRANLQAVILPTEEILVLNGGEYPEYKPIYQPLLMTPDAQSLSGYQTKTLNPAKLPRLYHNGAILLPDARVLVIGGNANRTAREKDGTLHVDVLGDPKTFFRFPQLKNKAGEIESFDIDTYYNDPQHYFADGNVEPFVPSEIWQGEIFSPPYLYKAGPRPEITSSPQILKYGQSDGIVVKNGTSNPSVVMVKLGTVTHSFDYGQRLAKLPIKVAQDNSSVGITAPDNPHLYPPGYYMLFYLNDIGKPSHAQIVRLQS</sequence>
<gene>
    <name evidence="5" type="ORF">FEV09_05995</name>
</gene>
<evidence type="ECO:0000259" key="3">
    <source>
        <dbReference type="Pfam" id="PF07250"/>
    </source>
</evidence>
<dbReference type="Gene3D" id="2.60.40.10">
    <property type="entry name" value="Immunoglobulins"/>
    <property type="match status" value="1"/>
</dbReference>
<dbReference type="InterPro" id="IPR011043">
    <property type="entry name" value="Gal_Oxase/kelch_b-propeller"/>
</dbReference>
<dbReference type="CDD" id="cd02851">
    <property type="entry name" value="E_set_GO_C"/>
    <property type="match status" value="1"/>
</dbReference>
<dbReference type="InterPro" id="IPR014756">
    <property type="entry name" value="Ig_E-set"/>
</dbReference>
<keyword evidence="2" id="KW-1133">Transmembrane helix</keyword>
<dbReference type="InterPro" id="IPR013783">
    <property type="entry name" value="Ig-like_fold"/>
</dbReference>
<evidence type="ECO:0000256" key="1">
    <source>
        <dbReference type="ARBA" id="ARBA00022729"/>
    </source>
</evidence>
<dbReference type="PANTHER" id="PTHR32208:SF21">
    <property type="entry name" value="LOW QUALITY PROTEIN: ALDEHYDE OXIDASE GLOX-LIKE"/>
    <property type="match status" value="1"/>
</dbReference>
<evidence type="ECO:0000313" key="5">
    <source>
        <dbReference type="EMBL" id="MDG3494106.1"/>
    </source>
</evidence>
<dbReference type="SUPFAM" id="SSF50965">
    <property type="entry name" value="Galactose oxidase, central domain"/>
    <property type="match status" value="1"/>
</dbReference>
<evidence type="ECO:0000313" key="6">
    <source>
        <dbReference type="Proteomes" id="UP001152872"/>
    </source>
</evidence>
<dbReference type="Pfam" id="PF09118">
    <property type="entry name" value="GO-like_E_set"/>
    <property type="match status" value="1"/>
</dbReference>
<dbReference type="EMBL" id="VBTY01000033">
    <property type="protein sequence ID" value="MDG3494106.1"/>
    <property type="molecule type" value="Genomic_DNA"/>
</dbReference>
<feature type="domain" description="Galactose oxidase-like Early set" evidence="4">
    <location>
        <begin position="596"/>
        <end position="691"/>
    </location>
</feature>